<evidence type="ECO:0000313" key="9">
    <source>
        <dbReference type="Proteomes" id="UP000224006"/>
    </source>
</evidence>
<dbReference type="GO" id="GO:0051748">
    <property type="term" value="F:UTP-monosaccharide-1-phosphate uridylyltransferase activity"/>
    <property type="evidence" value="ECO:0007669"/>
    <property type="project" value="UniProtKB-EC"/>
</dbReference>
<keyword evidence="4" id="KW-0548">Nucleotidyltransferase</keyword>
<dbReference type="AlphaFoldDB" id="A0A2A9MNY7"/>
<dbReference type="VEuPathDB" id="ToxoDB:BESB_039100"/>
<name>A0A2A9MNY7_BESBE</name>
<dbReference type="Gene3D" id="2.160.10.30">
    <property type="match status" value="1"/>
</dbReference>
<dbReference type="PANTHER" id="PTHR11952">
    <property type="entry name" value="UDP- GLUCOSE PYROPHOSPHORYLASE"/>
    <property type="match status" value="1"/>
</dbReference>
<evidence type="ECO:0000256" key="3">
    <source>
        <dbReference type="ARBA" id="ARBA00022679"/>
    </source>
</evidence>
<gene>
    <name evidence="8" type="ORF">BESB_039100</name>
</gene>
<dbReference type="GO" id="GO:0003977">
    <property type="term" value="F:UDP-N-acetylglucosamine diphosphorylase activity"/>
    <property type="evidence" value="ECO:0007669"/>
    <property type="project" value="TreeGrafter"/>
</dbReference>
<evidence type="ECO:0000256" key="2">
    <source>
        <dbReference type="ARBA" id="ARBA00001946"/>
    </source>
</evidence>
<sequence>MATICKDEEWQRRLQGMSQAHLLPSSAAPEDIHRLCIQLQQADNTYPGGLSAYISRARDLLAASKAGANPFEGFTAYKPAGEKVTLPSPLFDTLETVGSKELKACAFVLVAGGLGERLGYSGIKIGLPCETTTGKTFAQLYCEYIAAIENAPEAHGATQQNGHNAAEASVPLAIMTSDDTHDRTIELFESHDFFGLKRSQVVFMKQGKVPALLDNDANIATSAEDPFRVIMKPHGHGDVHTLLHQHGLVEKWKHEGKKWIIFFQDTNPLIFRALAATLGVSKEHNFAMNTVAVPRKAAEAMGAICNLKKVDGSSITINVEYNVLGPLLEAQGSADVANEEGFSQFPGNTNALVFAVEPYCSVLQRTGGTVPEFVNPKYKDSAKTSFKSPTRLECMMQDFPRLFSASDPVGFTELERWFCYSCVKNNVADAAAKVKQGIPPECALSGEADVYRNNARLLAFAAESAGAATVQVGDEAQPQLVSANGLSYPMGPRIVLAPSWAVAERDMRARLQGATTLRISPTSTLVVEGDVFIKHLELDGAAVLCAAPGAKLVVEKLVVKNEGWPLKVLEHAKDAPVTTAMRGFVFERKQTFVGENKEPGSVKVIFEEAQSLAQAP</sequence>
<comment type="caution">
    <text evidence="8">The sequence shown here is derived from an EMBL/GenBank/DDBJ whole genome shotgun (WGS) entry which is preliminary data.</text>
</comment>
<dbReference type="OrthoDB" id="532420at2759"/>
<reference evidence="8 9" key="1">
    <citation type="submission" date="2017-09" db="EMBL/GenBank/DDBJ databases">
        <title>Genome sequencing of Besnoitia besnoiti strain Bb-Ger1.</title>
        <authorList>
            <person name="Schares G."/>
            <person name="Venepally P."/>
            <person name="Lorenzi H.A."/>
        </authorList>
    </citation>
    <scope>NUCLEOTIDE SEQUENCE [LARGE SCALE GENOMIC DNA]</scope>
    <source>
        <strain evidence="8 9">Bb-Ger1</strain>
    </source>
</reference>
<dbReference type="InterPro" id="IPR029044">
    <property type="entry name" value="Nucleotide-diphossugar_trans"/>
</dbReference>
<comment type="catalytic activity">
    <reaction evidence="7">
        <text>a monosaccharide 1-phosphate + UTP + H(+) = a UDP-monosaccharide + diphosphate</text>
        <dbReference type="Rhea" id="RHEA:13205"/>
        <dbReference type="ChEBI" id="CHEBI:15378"/>
        <dbReference type="ChEBI" id="CHEBI:33019"/>
        <dbReference type="ChEBI" id="CHEBI:46398"/>
        <dbReference type="ChEBI" id="CHEBI:140358"/>
        <dbReference type="ChEBI" id="CHEBI:140359"/>
        <dbReference type="EC" id="2.7.7.64"/>
    </reaction>
</comment>
<dbReference type="EMBL" id="NWUJ01000002">
    <property type="protein sequence ID" value="PFH37452.1"/>
    <property type="molecule type" value="Genomic_DNA"/>
</dbReference>
<accession>A0A2A9MNY7</accession>
<dbReference type="Gene3D" id="3.90.550.10">
    <property type="entry name" value="Spore Coat Polysaccharide Biosynthesis Protein SpsA, Chain A"/>
    <property type="match status" value="1"/>
</dbReference>
<evidence type="ECO:0000256" key="5">
    <source>
        <dbReference type="ARBA" id="ARBA00038047"/>
    </source>
</evidence>
<keyword evidence="9" id="KW-1185">Reference proteome</keyword>
<dbReference type="KEGG" id="bbes:BESB_039100"/>
<keyword evidence="3" id="KW-0808">Transferase</keyword>
<evidence type="ECO:0000313" key="8">
    <source>
        <dbReference type="EMBL" id="PFH37452.1"/>
    </source>
</evidence>
<evidence type="ECO:0000256" key="1">
    <source>
        <dbReference type="ARBA" id="ARBA00001936"/>
    </source>
</evidence>
<dbReference type="SUPFAM" id="SSF53448">
    <property type="entry name" value="Nucleotide-diphospho-sugar transferases"/>
    <property type="match status" value="1"/>
</dbReference>
<comment type="cofactor">
    <cofactor evidence="1">
        <name>Mn(2+)</name>
        <dbReference type="ChEBI" id="CHEBI:29035"/>
    </cofactor>
</comment>
<dbReference type="RefSeq" id="XP_029221461.1">
    <property type="nucleotide sequence ID" value="XM_029362496.1"/>
</dbReference>
<proteinExistence type="inferred from homology"/>
<protein>
    <recommendedName>
        <fullName evidence="6">UTP-monosaccharide-1-phosphate uridylyltransferase</fullName>
        <ecNumber evidence="6">2.7.7.64</ecNumber>
    </recommendedName>
</protein>
<dbReference type="Proteomes" id="UP000224006">
    <property type="component" value="Chromosome II"/>
</dbReference>
<dbReference type="InterPro" id="IPR039741">
    <property type="entry name" value="UDP-sugar_pyrophosphorylase"/>
</dbReference>
<evidence type="ECO:0000256" key="4">
    <source>
        <dbReference type="ARBA" id="ARBA00022695"/>
    </source>
</evidence>
<dbReference type="GeneID" id="40308891"/>
<evidence type="ECO:0000256" key="6">
    <source>
        <dbReference type="ARBA" id="ARBA00039080"/>
    </source>
</evidence>
<dbReference type="EC" id="2.7.7.64" evidence="6"/>
<dbReference type="STRING" id="94643.A0A2A9MNY7"/>
<dbReference type="GO" id="GO:0006048">
    <property type="term" value="P:UDP-N-acetylglucosamine biosynthetic process"/>
    <property type="evidence" value="ECO:0007669"/>
    <property type="project" value="TreeGrafter"/>
</dbReference>
<dbReference type="PANTHER" id="PTHR11952:SF9">
    <property type="entry name" value="UDP-SUGAR PYROPHOSPHORYLASE"/>
    <property type="match status" value="1"/>
</dbReference>
<organism evidence="8 9">
    <name type="scientific">Besnoitia besnoiti</name>
    <name type="common">Apicomplexan protozoan</name>
    <dbReference type="NCBI Taxonomy" id="94643"/>
    <lineage>
        <taxon>Eukaryota</taxon>
        <taxon>Sar</taxon>
        <taxon>Alveolata</taxon>
        <taxon>Apicomplexa</taxon>
        <taxon>Conoidasida</taxon>
        <taxon>Coccidia</taxon>
        <taxon>Eucoccidiorida</taxon>
        <taxon>Eimeriorina</taxon>
        <taxon>Sarcocystidae</taxon>
        <taxon>Besnoitia</taxon>
    </lineage>
</organism>
<comment type="similarity">
    <text evidence="5">Belongs to the USP family.</text>
</comment>
<dbReference type="SMR" id="A0A2A9MNY7"/>
<dbReference type="InterPro" id="IPR002618">
    <property type="entry name" value="UDPGP_fam"/>
</dbReference>
<dbReference type="Pfam" id="PF01704">
    <property type="entry name" value="UDPGP"/>
    <property type="match status" value="1"/>
</dbReference>
<comment type="cofactor">
    <cofactor evidence="2">
        <name>Mg(2+)</name>
        <dbReference type="ChEBI" id="CHEBI:18420"/>
    </cofactor>
</comment>
<evidence type="ECO:0000256" key="7">
    <source>
        <dbReference type="ARBA" id="ARBA00048259"/>
    </source>
</evidence>